<protein>
    <submittedName>
        <fullName evidence="4">Phosphoadenylylsulfate reductase (Thioredoxin)</fullName>
    </submittedName>
</protein>
<feature type="domain" description="Phosphoadenosine phosphosulphate reductase" evidence="3">
    <location>
        <begin position="35"/>
        <end position="188"/>
    </location>
</feature>
<gene>
    <name evidence="4" type="ORF">SAMN05444483_10488</name>
</gene>
<evidence type="ECO:0000256" key="2">
    <source>
        <dbReference type="ARBA" id="ARBA00024327"/>
    </source>
</evidence>
<dbReference type="PANTHER" id="PTHR46509">
    <property type="entry name" value="PHOSPHOADENOSINE PHOSPHOSULFATE REDUCTASE"/>
    <property type="match status" value="1"/>
</dbReference>
<proteinExistence type="inferred from homology"/>
<dbReference type="OrthoDB" id="9794018at2"/>
<dbReference type="EMBL" id="FQVT01000004">
    <property type="protein sequence ID" value="SHG01109.1"/>
    <property type="molecule type" value="Genomic_DNA"/>
</dbReference>
<comment type="similarity">
    <text evidence="1">Belongs to the PAPS reductase family. CysH subfamily.</text>
</comment>
<evidence type="ECO:0000256" key="1">
    <source>
        <dbReference type="ARBA" id="ARBA00009732"/>
    </source>
</evidence>
<sequence>MKRYNEKELKVLNQQFKGITPAEIVQWVISNAAKPVVTTNFRPYEAALLHAVSEIDEAIKVIWCDTGYNTPQTYKHARQLIDQLGLNVKLYTPKQTAAYRDALFGGIPDINNPQHEEFTRQVKLEPFQRAMRQQDPDVWFTNLRKGQTNFRDSIDILSYSKDGILKVSPFYHWSDEKLDKYLEQYSLPNEFKYFDPTKVLDNRECGLHA</sequence>
<dbReference type="STRING" id="1073325.SAMN05444483_10488"/>
<dbReference type="PANTHER" id="PTHR46509:SF1">
    <property type="entry name" value="PHOSPHOADENOSINE PHOSPHOSULFATE REDUCTASE"/>
    <property type="match status" value="1"/>
</dbReference>
<dbReference type="GO" id="GO:0019379">
    <property type="term" value="P:sulfate assimilation, phosphoadenylyl sulfate reduction by phosphoadenylyl-sulfate reductase (thioredoxin)"/>
    <property type="evidence" value="ECO:0007669"/>
    <property type="project" value="TreeGrafter"/>
</dbReference>
<dbReference type="Pfam" id="PF01507">
    <property type="entry name" value="PAPS_reduct"/>
    <property type="match status" value="1"/>
</dbReference>
<dbReference type="Proteomes" id="UP000183945">
    <property type="component" value="Unassembled WGS sequence"/>
</dbReference>
<accession>A0A1M5GBN8</accession>
<reference evidence="5" key="1">
    <citation type="submission" date="2016-11" db="EMBL/GenBank/DDBJ databases">
        <authorList>
            <person name="Varghese N."/>
            <person name="Submissions S."/>
        </authorList>
    </citation>
    <scope>NUCLEOTIDE SEQUENCE [LARGE SCALE GENOMIC DNA]</scope>
    <source>
        <strain evidence="5">DSM 24579</strain>
    </source>
</reference>
<comment type="pathway">
    <text evidence="2">Sulfur metabolism; hydrogen sulfide biosynthesis; sulfite from sulfate.</text>
</comment>
<name>A0A1M5GBN8_SALEC</name>
<dbReference type="GO" id="GO:0004604">
    <property type="term" value="F:phosphoadenylyl-sulfate reductase (thioredoxin) activity"/>
    <property type="evidence" value="ECO:0007669"/>
    <property type="project" value="TreeGrafter"/>
</dbReference>
<evidence type="ECO:0000313" key="4">
    <source>
        <dbReference type="EMBL" id="SHG01109.1"/>
    </source>
</evidence>
<dbReference type="RefSeq" id="WP_072878585.1">
    <property type="nucleotide sequence ID" value="NZ_FQVT01000004.1"/>
</dbReference>
<keyword evidence="5" id="KW-1185">Reference proteome</keyword>
<dbReference type="Gene3D" id="3.40.50.620">
    <property type="entry name" value="HUPs"/>
    <property type="match status" value="1"/>
</dbReference>
<organism evidence="4 5">
    <name type="scientific">Salegentibacter echinorum</name>
    <dbReference type="NCBI Taxonomy" id="1073325"/>
    <lineage>
        <taxon>Bacteria</taxon>
        <taxon>Pseudomonadati</taxon>
        <taxon>Bacteroidota</taxon>
        <taxon>Flavobacteriia</taxon>
        <taxon>Flavobacteriales</taxon>
        <taxon>Flavobacteriaceae</taxon>
        <taxon>Salegentibacter</taxon>
    </lineage>
</organism>
<dbReference type="AlphaFoldDB" id="A0A1M5GBN8"/>
<dbReference type="InterPro" id="IPR014729">
    <property type="entry name" value="Rossmann-like_a/b/a_fold"/>
</dbReference>
<dbReference type="InterPro" id="IPR002500">
    <property type="entry name" value="PAPS_reduct_dom"/>
</dbReference>
<evidence type="ECO:0000313" key="5">
    <source>
        <dbReference type="Proteomes" id="UP000183945"/>
    </source>
</evidence>
<evidence type="ECO:0000259" key="3">
    <source>
        <dbReference type="Pfam" id="PF01507"/>
    </source>
</evidence>
<dbReference type="SUPFAM" id="SSF52402">
    <property type="entry name" value="Adenine nucleotide alpha hydrolases-like"/>
    <property type="match status" value="1"/>
</dbReference>
<dbReference type="GO" id="GO:0005737">
    <property type="term" value="C:cytoplasm"/>
    <property type="evidence" value="ECO:0007669"/>
    <property type="project" value="TreeGrafter"/>
</dbReference>